<reference evidence="8" key="1">
    <citation type="journal article" date="2019" name="Int. J. Syst. Evol. Microbiol.">
        <title>The Global Catalogue of Microorganisms (GCM) 10K type strain sequencing project: providing services to taxonomists for standard genome sequencing and annotation.</title>
        <authorList>
            <consortium name="The Broad Institute Genomics Platform"/>
            <consortium name="The Broad Institute Genome Sequencing Center for Infectious Disease"/>
            <person name="Wu L."/>
            <person name="Ma J."/>
        </authorList>
    </citation>
    <scope>NUCLEOTIDE SEQUENCE [LARGE SCALE GENOMIC DNA]</scope>
    <source>
        <strain evidence="8">KCTC 42986</strain>
    </source>
</reference>
<dbReference type="PRINTS" id="PR00368">
    <property type="entry name" value="FADPNR"/>
</dbReference>
<dbReference type="EMBL" id="JBHRTP010000088">
    <property type="protein sequence ID" value="MFC3110748.1"/>
    <property type="molecule type" value="Genomic_DNA"/>
</dbReference>
<evidence type="ECO:0000256" key="5">
    <source>
        <dbReference type="ARBA" id="ARBA00023027"/>
    </source>
</evidence>
<name>A0ABV7F6N7_9BURK</name>
<dbReference type="SUPFAM" id="SSF51905">
    <property type="entry name" value="FAD/NAD(P)-binding domain"/>
    <property type="match status" value="1"/>
</dbReference>
<feature type="domain" description="FAD/NAD(P)-binding" evidence="6">
    <location>
        <begin position="3"/>
        <end position="339"/>
    </location>
</feature>
<evidence type="ECO:0000313" key="8">
    <source>
        <dbReference type="Proteomes" id="UP001595530"/>
    </source>
</evidence>
<evidence type="ECO:0000256" key="3">
    <source>
        <dbReference type="ARBA" id="ARBA00022827"/>
    </source>
</evidence>
<protein>
    <submittedName>
        <fullName evidence="7">NAD(P)/FAD-dependent oxidoreductase</fullName>
        <ecNumber evidence="7">1.6.5.-</ecNumber>
    </submittedName>
</protein>
<keyword evidence="5" id="KW-0520">NAD</keyword>
<comment type="caution">
    <text evidence="7">The sequence shown here is derived from an EMBL/GenBank/DDBJ whole genome shotgun (WGS) entry which is preliminary data.</text>
</comment>
<evidence type="ECO:0000256" key="2">
    <source>
        <dbReference type="ARBA" id="ARBA00022630"/>
    </source>
</evidence>
<dbReference type="PANTHER" id="PTHR43706:SF9">
    <property type="entry name" value="TYPE II NADH:QUINONE OXIDOREDUCTASE"/>
    <property type="match status" value="1"/>
</dbReference>
<comment type="similarity">
    <text evidence="1">Belongs to the NADH dehydrogenase family.</text>
</comment>
<dbReference type="PANTHER" id="PTHR43706">
    <property type="entry name" value="NADH DEHYDROGENASE"/>
    <property type="match status" value="1"/>
</dbReference>
<evidence type="ECO:0000256" key="4">
    <source>
        <dbReference type="ARBA" id="ARBA00023002"/>
    </source>
</evidence>
<keyword evidence="8" id="KW-1185">Reference proteome</keyword>
<dbReference type="PRINTS" id="PR00411">
    <property type="entry name" value="PNDRDTASEI"/>
</dbReference>
<dbReference type="Gene3D" id="3.50.50.100">
    <property type="match status" value="1"/>
</dbReference>
<organism evidence="7 8">
    <name type="scientific">Undibacterium arcticum</name>
    <dbReference type="NCBI Taxonomy" id="1762892"/>
    <lineage>
        <taxon>Bacteria</taxon>
        <taxon>Pseudomonadati</taxon>
        <taxon>Pseudomonadota</taxon>
        <taxon>Betaproteobacteria</taxon>
        <taxon>Burkholderiales</taxon>
        <taxon>Oxalobacteraceae</taxon>
        <taxon>Undibacterium</taxon>
    </lineage>
</organism>
<accession>A0ABV7F6N7</accession>
<dbReference type="RefSeq" id="WP_390327620.1">
    <property type="nucleotide sequence ID" value="NZ_JBHRTP010000088.1"/>
</dbReference>
<proteinExistence type="inferred from homology"/>
<dbReference type="GO" id="GO:0016491">
    <property type="term" value="F:oxidoreductase activity"/>
    <property type="evidence" value="ECO:0007669"/>
    <property type="project" value="UniProtKB-KW"/>
</dbReference>
<keyword evidence="2" id="KW-0285">Flavoprotein</keyword>
<keyword evidence="3" id="KW-0274">FAD</keyword>
<keyword evidence="4 7" id="KW-0560">Oxidoreductase</keyword>
<dbReference type="InterPro" id="IPR045024">
    <property type="entry name" value="NDH-2"/>
</dbReference>
<dbReference type="Proteomes" id="UP001595530">
    <property type="component" value="Unassembled WGS sequence"/>
</dbReference>
<evidence type="ECO:0000313" key="7">
    <source>
        <dbReference type="EMBL" id="MFC3110748.1"/>
    </source>
</evidence>
<dbReference type="InterPro" id="IPR036188">
    <property type="entry name" value="FAD/NAD-bd_sf"/>
</dbReference>
<dbReference type="Pfam" id="PF07992">
    <property type="entry name" value="Pyr_redox_2"/>
    <property type="match status" value="1"/>
</dbReference>
<dbReference type="EC" id="1.6.5.-" evidence="7"/>
<gene>
    <name evidence="7" type="ORF">ACFOFO_22815</name>
</gene>
<evidence type="ECO:0000256" key="1">
    <source>
        <dbReference type="ARBA" id="ARBA00005272"/>
    </source>
</evidence>
<evidence type="ECO:0000259" key="6">
    <source>
        <dbReference type="Pfam" id="PF07992"/>
    </source>
</evidence>
<dbReference type="InterPro" id="IPR023753">
    <property type="entry name" value="FAD/NAD-binding_dom"/>
</dbReference>
<sequence>METIVIVGGGAGGLELATRLGNQLGRSKRAKIVLIDRAPTHFWKPLLHEVASGTIDPGMHQIEYAAQAADHHFQFVRGEMICLDRFKHTIEVNAYSPQDGCEALLKRHIHYDKLVLALGAVTNFFNVQGAAAHSLTLDTVHQAEFFRKRFIMSCMQASSRRATGELPDPAVNIVIVGGGATGVELAAELCHTVRSLAEYNVHSVEASQAVRIRLLESGERLLPHLNSELSQSAAAHLRRLGVQVCTTTTVVGVDADSVHDSSGRRHDSNITVWVAGVEGQNICTRLGLSLNKAKQILVNNSLQTDLDPHVFAIGDCSSYVCPVRGRAVPPRAQVAHQQALFLARVLGRPGRDTLPHFRYRDYGSLVSIGKFAAVGVLMGAFWRRELLVGGRIARLLYQLLYQKHVLSLHGFSRMAVQMLAHWIRTKVTPPVKLH</sequence>